<dbReference type="InterPro" id="IPR027443">
    <property type="entry name" value="IPNS-like_sf"/>
</dbReference>
<comment type="caution">
    <text evidence="7">The sequence shown here is derived from an EMBL/GenBank/DDBJ whole genome shotgun (WGS) entry which is preliminary data.</text>
</comment>
<dbReference type="EMBL" id="JBAMMX010000028">
    <property type="protein sequence ID" value="KAK6911340.1"/>
    <property type="molecule type" value="Genomic_DNA"/>
</dbReference>
<accession>A0AAN8YSS5</accession>
<dbReference type="Pfam" id="PF03171">
    <property type="entry name" value="2OG-FeII_Oxy"/>
    <property type="match status" value="1"/>
</dbReference>
<keyword evidence="8" id="KW-1185">Reference proteome</keyword>
<dbReference type="PROSITE" id="PS51471">
    <property type="entry name" value="FE2OG_OXY"/>
    <property type="match status" value="1"/>
</dbReference>
<keyword evidence="3 5" id="KW-0560">Oxidoreductase</keyword>
<reference evidence="7 8" key="1">
    <citation type="submission" date="2023-12" db="EMBL/GenBank/DDBJ databases">
        <title>A high-quality genome assembly for Dillenia turbinata (Dilleniales).</title>
        <authorList>
            <person name="Chanderbali A."/>
        </authorList>
    </citation>
    <scope>NUCLEOTIDE SEQUENCE [LARGE SCALE GENOMIC DNA]</scope>
    <source>
        <strain evidence="7">LSX21</strain>
        <tissue evidence="7">Leaf</tissue>
    </source>
</reference>
<dbReference type="Proteomes" id="UP001370490">
    <property type="component" value="Unassembled WGS sequence"/>
</dbReference>
<comment type="similarity">
    <text evidence="1 5">Belongs to the iron/ascorbate-dependent oxidoreductase family.</text>
</comment>
<dbReference type="Gene3D" id="2.60.120.330">
    <property type="entry name" value="B-lactam Antibiotic, Isopenicillin N Synthase, Chain"/>
    <property type="match status" value="1"/>
</dbReference>
<evidence type="ECO:0000256" key="3">
    <source>
        <dbReference type="ARBA" id="ARBA00023002"/>
    </source>
</evidence>
<sequence length="371" mass="42375">MASSKLEVVSASKGLQYCRAREIKAFDDSKAGVKGLLDAGVVEIPEFFVMPPEVVCNKNSDPDMQNLHIPVIDFKEMGKDGRRHKEIVNEIKAALQKWGFFQVVNHGIPHEVLDEMIEGVRRFNEQPLEVKQEFYSRDYSRKVRFNSNFDLYQAKAANWRDSLFCSMTPNPPDPEEFPATCREIILEYSKQVYYLGLTMFELLAEALGLNSNHLLDMDCAKGHFFVYHYYPACPQPDRALGTSRHCDPGFITILLQDQIGGLQVHYQDQWIDIHPMKEALVVNAGELLQLISNDKFKAADHRVLANQIGPRISVACFFSTHLQPFNKLYGPIKELLSDDNPPLYRDILLGDYTSYFHKKGLGEPVLPYLKL</sequence>
<feature type="domain" description="Fe2OG dioxygenase" evidence="6">
    <location>
        <begin position="221"/>
        <end position="321"/>
    </location>
</feature>
<keyword evidence="2 5" id="KW-0479">Metal-binding</keyword>
<dbReference type="SUPFAM" id="SSF51197">
    <property type="entry name" value="Clavaminate synthase-like"/>
    <property type="match status" value="1"/>
</dbReference>
<dbReference type="InterPro" id="IPR026992">
    <property type="entry name" value="DIOX_N"/>
</dbReference>
<dbReference type="Pfam" id="PF14226">
    <property type="entry name" value="DIOX_N"/>
    <property type="match status" value="1"/>
</dbReference>
<evidence type="ECO:0000259" key="6">
    <source>
        <dbReference type="PROSITE" id="PS51471"/>
    </source>
</evidence>
<dbReference type="FunFam" id="2.60.120.330:FF:000005">
    <property type="entry name" value="1-aminocyclopropane-1-carboxylate oxidase homolog 1"/>
    <property type="match status" value="1"/>
</dbReference>
<name>A0AAN8YSS5_9MAGN</name>
<evidence type="ECO:0000256" key="4">
    <source>
        <dbReference type="ARBA" id="ARBA00023004"/>
    </source>
</evidence>
<dbReference type="InterPro" id="IPR005123">
    <property type="entry name" value="Oxoglu/Fe-dep_dioxygenase_dom"/>
</dbReference>
<gene>
    <name evidence="7" type="ORF">RJ641_023433</name>
</gene>
<evidence type="ECO:0000256" key="1">
    <source>
        <dbReference type="ARBA" id="ARBA00008056"/>
    </source>
</evidence>
<dbReference type="InterPro" id="IPR044861">
    <property type="entry name" value="IPNS-like_FE2OG_OXY"/>
</dbReference>
<organism evidence="7 8">
    <name type="scientific">Dillenia turbinata</name>
    <dbReference type="NCBI Taxonomy" id="194707"/>
    <lineage>
        <taxon>Eukaryota</taxon>
        <taxon>Viridiplantae</taxon>
        <taxon>Streptophyta</taxon>
        <taxon>Embryophyta</taxon>
        <taxon>Tracheophyta</taxon>
        <taxon>Spermatophyta</taxon>
        <taxon>Magnoliopsida</taxon>
        <taxon>eudicotyledons</taxon>
        <taxon>Gunneridae</taxon>
        <taxon>Pentapetalae</taxon>
        <taxon>Dilleniales</taxon>
        <taxon>Dilleniaceae</taxon>
        <taxon>Dillenia</taxon>
    </lineage>
</organism>
<dbReference type="GO" id="GO:0051213">
    <property type="term" value="F:dioxygenase activity"/>
    <property type="evidence" value="ECO:0007669"/>
    <property type="project" value="UniProtKB-KW"/>
</dbReference>
<dbReference type="PANTHER" id="PTHR10209:SF776">
    <property type="entry name" value="2OG-FE(II) OXYGENASE FAMILY OXIDOREDUCTASE"/>
    <property type="match status" value="1"/>
</dbReference>
<dbReference type="AlphaFoldDB" id="A0AAN8YSS5"/>
<evidence type="ECO:0000256" key="2">
    <source>
        <dbReference type="ARBA" id="ARBA00022723"/>
    </source>
</evidence>
<evidence type="ECO:0000313" key="7">
    <source>
        <dbReference type="EMBL" id="KAK6911340.1"/>
    </source>
</evidence>
<evidence type="ECO:0000256" key="5">
    <source>
        <dbReference type="RuleBase" id="RU003682"/>
    </source>
</evidence>
<evidence type="ECO:0000313" key="8">
    <source>
        <dbReference type="Proteomes" id="UP001370490"/>
    </source>
</evidence>
<dbReference type="PANTHER" id="PTHR10209">
    <property type="entry name" value="OXIDOREDUCTASE, 2OG-FE II OXYGENASE FAMILY PROTEIN"/>
    <property type="match status" value="1"/>
</dbReference>
<keyword evidence="7" id="KW-0223">Dioxygenase</keyword>
<keyword evidence="4 5" id="KW-0408">Iron</keyword>
<protein>
    <submittedName>
        <fullName evidence="7">Isopenicillin N synthase-like, Fe(2+) 2OG dioxygenase domain</fullName>
    </submittedName>
</protein>
<dbReference type="GO" id="GO:0046872">
    <property type="term" value="F:metal ion binding"/>
    <property type="evidence" value="ECO:0007669"/>
    <property type="project" value="UniProtKB-KW"/>
</dbReference>
<proteinExistence type="inferred from homology"/>